<evidence type="ECO:0000313" key="12">
    <source>
        <dbReference type="Proteomes" id="UP000287144"/>
    </source>
</evidence>
<comment type="subcellular location">
    <subcellularLocation>
        <location evidence="7">Endomembrane system</location>
        <topology evidence="7">Single-pass membrane protein</topology>
    </subcellularLocation>
    <subcellularLocation>
        <location evidence="1 8">Membrane</location>
        <topology evidence="1 8">Single-pass type I membrane protein</topology>
    </subcellularLocation>
</comment>
<organism evidence="11 12">
    <name type="scientific">Fusarium oligoseptatum</name>
    <dbReference type="NCBI Taxonomy" id="2604345"/>
    <lineage>
        <taxon>Eukaryota</taxon>
        <taxon>Fungi</taxon>
        <taxon>Dikarya</taxon>
        <taxon>Ascomycota</taxon>
        <taxon>Pezizomycotina</taxon>
        <taxon>Sordariomycetes</taxon>
        <taxon>Hypocreomycetidae</taxon>
        <taxon>Hypocreales</taxon>
        <taxon>Nectriaceae</taxon>
        <taxon>Fusarium</taxon>
        <taxon>Fusarium solani species complex</taxon>
    </lineage>
</organism>
<evidence type="ECO:0000256" key="7">
    <source>
        <dbReference type="ARBA" id="ARBA00037847"/>
    </source>
</evidence>
<evidence type="ECO:0000259" key="10">
    <source>
        <dbReference type="PROSITE" id="PS50866"/>
    </source>
</evidence>
<evidence type="ECO:0000256" key="6">
    <source>
        <dbReference type="ARBA" id="ARBA00023136"/>
    </source>
</evidence>
<dbReference type="EMBL" id="NKCK01000004">
    <property type="protein sequence ID" value="RSM15304.1"/>
    <property type="molecule type" value="Genomic_DNA"/>
</dbReference>
<feature type="chain" id="PRO_5018982029" description="GOLD domain-containing protein" evidence="9">
    <location>
        <begin position="21"/>
        <end position="161"/>
    </location>
</feature>
<dbReference type="SMART" id="SM01190">
    <property type="entry name" value="EMP24_GP25L"/>
    <property type="match status" value="1"/>
</dbReference>
<evidence type="ECO:0000256" key="2">
    <source>
        <dbReference type="ARBA" id="ARBA00007104"/>
    </source>
</evidence>
<evidence type="ECO:0000256" key="5">
    <source>
        <dbReference type="ARBA" id="ARBA00022989"/>
    </source>
</evidence>
<protein>
    <recommendedName>
        <fullName evidence="10">GOLD domain-containing protein</fullName>
    </recommendedName>
</protein>
<dbReference type="PROSITE" id="PS50866">
    <property type="entry name" value="GOLD"/>
    <property type="match status" value="1"/>
</dbReference>
<dbReference type="Pfam" id="PF01105">
    <property type="entry name" value="EMP24_GP25L"/>
    <property type="match status" value="1"/>
</dbReference>
<dbReference type="Proteomes" id="UP000287144">
    <property type="component" value="Unassembled WGS sequence"/>
</dbReference>
<keyword evidence="4 9" id="KW-0732">Signal</keyword>
<evidence type="ECO:0000313" key="11">
    <source>
        <dbReference type="EMBL" id="RSM15304.1"/>
    </source>
</evidence>
<reference evidence="11 12" key="1">
    <citation type="submission" date="2017-06" db="EMBL/GenBank/DDBJ databases">
        <title>Comparative genomic analysis of Ambrosia Fusariam Clade fungi.</title>
        <authorList>
            <person name="Stajich J.E."/>
            <person name="Carrillo J."/>
            <person name="Kijimoto T."/>
            <person name="Eskalen A."/>
            <person name="O'Donnell K."/>
            <person name="Kasson M."/>
        </authorList>
    </citation>
    <scope>NUCLEOTIDE SEQUENCE [LARGE SCALE GENOMIC DNA]</scope>
    <source>
        <strain evidence="11 12">NRRL62579</strain>
    </source>
</reference>
<keyword evidence="12" id="KW-1185">Reference proteome</keyword>
<evidence type="ECO:0000256" key="4">
    <source>
        <dbReference type="ARBA" id="ARBA00022729"/>
    </source>
</evidence>
<evidence type="ECO:0000256" key="8">
    <source>
        <dbReference type="RuleBase" id="RU003827"/>
    </source>
</evidence>
<dbReference type="GO" id="GO:0016020">
    <property type="term" value="C:membrane"/>
    <property type="evidence" value="ECO:0007669"/>
    <property type="project" value="UniProtKB-SubCell"/>
</dbReference>
<proteinExistence type="inferred from homology"/>
<keyword evidence="6" id="KW-0472">Membrane</keyword>
<evidence type="ECO:0000256" key="1">
    <source>
        <dbReference type="ARBA" id="ARBA00004479"/>
    </source>
</evidence>
<feature type="signal peptide" evidence="9">
    <location>
        <begin position="1"/>
        <end position="20"/>
    </location>
</feature>
<keyword evidence="5" id="KW-1133">Transmembrane helix</keyword>
<feature type="domain" description="GOLD" evidence="10">
    <location>
        <begin position="32"/>
        <end position="115"/>
    </location>
</feature>
<dbReference type="STRING" id="1325735.A0A428ULZ3"/>
<sequence length="161" mass="17637">MRLPTLLAGLFACLITDVAATALTYKLGANEKACFYTATKKEGEKVAFYFAVQSGGSFDVDYIVEGPNGKIIMDGQKERQGDFVFSANVVGDYSFCFDNEMSTFAEKYVDFEIAVENEARAQLPSKQGTTPEQTSVLEEAIFKVSGQLSTISRNQKVLPNP</sequence>
<name>A0A428ULZ3_9HYPO</name>
<evidence type="ECO:0000256" key="3">
    <source>
        <dbReference type="ARBA" id="ARBA00022692"/>
    </source>
</evidence>
<dbReference type="GO" id="GO:0012505">
    <property type="term" value="C:endomembrane system"/>
    <property type="evidence" value="ECO:0007669"/>
    <property type="project" value="UniProtKB-SubCell"/>
</dbReference>
<dbReference type="InterPro" id="IPR015720">
    <property type="entry name" value="Emp24-like"/>
</dbReference>
<dbReference type="PANTHER" id="PTHR22811">
    <property type="entry name" value="TRANSMEMBRANE EMP24 DOMAIN-CONTAINING PROTEIN"/>
    <property type="match status" value="1"/>
</dbReference>
<evidence type="ECO:0000256" key="9">
    <source>
        <dbReference type="SAM" id="SignalP"/>
    </source>
</evidence>
<comment type="caution">
    <text evidence="11">The sequence shown here is derived from an EMBL/GenBank/DDBJ whole genome shotgun (WGS) entry which is preliminary data.</text>
</comment>
<accession>A0A428ULZ3</accession>
<dbReference type="SUPFAM" id="SSF101576">
    <property type="entry name" value="Supernatant protein factor (SPF), C-terminal domain"/>
    <property type="match status" value="1"/>
</dbReference>
<comment type="similarity">
    <text evidence="2 8">Belongs to the EMP24/GP25L family.</text>
</comment>
<dbReference type="AlphaFoldDB" id="A0A428ULZ3"/>
<dbReference type="InterPro" id="IPR009038">
    <property type="entry name" value="GOLD_dom"/>
</dbReference>
<dbReference type="InterPro" id="IPR036598">
    <property type="entry name" value="GOLD_dom_sf"/>
</dbReference>
<gene>
    <name evidence="11" type="ORF">CEP52_000869</name>
</gene>
<keyword evidence="3 8" id="KW-0812">Transmembrane</keyword>